<sequence length="182" mass="19515" precursor="true">MNHPLSRTLTTGALLAIVAFSAQAEEVGGALQYTPPESWQAVKPRSRIVQREYSVTHDKAEDDTPAARMTITSAGGGVEANLARWVGQFQNVSDGAQRREKIEVAGMPVSLLDIEGTYLEGMRPFGPKTPRPEYRMLAAVVETGAKGDYFFKLVGPAAVVAQHAEAFREMVEGITPPSGAGS</sequence>
<proteinExistence type="predicted"/>
<dbReference type="OrthoDB" id="5764172at2"/>
<feature type="chain" id="PRO_5023135103" description="PsbP C-terminal domain-containing protein" evidence="1">
    <location>
        <begin position="25"/>
        <end position="182"/>
    </location>
</feature>
<evidence type="ECO:0000313" key="2">
    <source>
        <dbReference type="EMBL" id="TWT88760.1"/>
    </source>
</evidence>
<dbReference type="Proteomes" id="UP000315440">
    <property type="component" value="Unassembled WGS sequence"/>
</dbReference>
<accession>A0A5C5ZNJ9</accession>
<name>A0A5C5ZNJ9_9BACT</name>
<evidence type="ECO:0000256" key="1">
    <source>
        <dbReference type="SAM" id="SignalP"/>
    </source>
</evidence>
<reference evidence="2 3" key="1">
    <citation type="submission" date="2019-02" db="EMBL/GenBank/DDBJ databases">
        <title>Deep-cultivation of Planctomycetes and their phenomic and genomic characterization uncovers novel biology.</title>
        <authorList>
            <person name="Wiegand S."/>
            <person name="Jogler M."/>
            <person name="Boedeker C."/>
            <person name="Pinto D."/>
            <person name="Vollmers J."/>
            <person name="Rivas-Marin E."/>
            <person name="Kohn T."/>
            <person name="Peeters S.H."/>
            <person name="Heuer A."/>
            <person name="Rast P."/>
            <person name="Oberbeckmann S."/>
            <person name="Bunk B."/>
            <person name="Jeske O."/>
            <person name="Meyerdierks A."/>
            <person name="Storesund J.E."/>
            <person name="Kallscheuer N."/>
            <person name="Luecker S."/>
            <person name="Lage O.M."/>
            <person name="Pohl T."/>
            <person name="Merkel B.J."/>
            <person name="Hornburger P."/>
            <person name="Mueller R.-W."/>
            <person name="Bruemmer F."/>
            <person name="Labrenz M."/>
            <person name="Spormann A.M."/>
            <person name="Op Den Camp H."/>
            <person name="Overmann J."/>
            <person name="Amann R."/>
            <person name="Jetten M.S.M."/>
            <person name="Mascher T."/>
            <person name="Medema M.H."/>
            <person name="Devos D.P."/>
            <person name="Kaster A.-K."/>
            <person name="Ovreas L."/>
            <person name="Rohde M."/>
            <person name="Galperin M.Y."/>
            <person name="Jogler C."/>
        </authorList>
    </citation>
    <scope>NUCLEOTIDE SEQUENCE [LARGE SCALE GENOMIC DNA]</scope>
    <source>
        <strain evidence="2 3">Mal64</strain>
    </source>
</reference>
<protein>
    <recommendedName>
        <fullName evidence="4">PsbP C-terminal domain-containing protein</fullName>
    </recommendedName>
</protein>
<comment type="caution">
    <text evidence="2">The sequence shown here is derived from an EMBL/GenBank/DDBJ whole genome shotgun (WGS) entry which is preliminary data.</text>
</comment>
<keyword evidence="1" id="KW-0732">Signal</keyword>
<evidence type="ECO:0008006" key="4">
    <source>
        <dbReference type="Google" id="ProtNLM"/>
    </source>
</evidence>
<evidence type="ECO:0000313" key="3">
    <source>
        <dbReference type="Proteomes" id="UP000315440"/>
    </source>
</evidence>
<dbReference type="EMBL" id="SJPQ01000002">
    <property type="protein sequence ID" value="TWT88760.1"/>
    <property type="molecule type" value="Genomic_DNA"/>
</dbReference>
<gene>
    <name evidence="2" type="ORF">Mal64_22480</name>
</gene>
<organism evidence="2 3">
    <name type="scientific">Pseudobythopirellula maris</name>
    <dbReference type="NCBI Taxonomy" id="2527991"/>
    <lineage>
        <taxon>Bacteria</taxon>
        <taxon>Pseudomonadati</taxon>
        <taxon>Planctomycetota</taxon>
        <taxon>Planctomycetia</taxon>
        <taxon>Pirellulales</taxon>
        <taxon>Lacipirellulaceae</taxon>
        <taxon>Pseudobythopirellula</taxon>
    </lineage>
</organism>
<feature type="signal peptide" evidence="1">
    <location>
        <begin position="1"/>
        <end position="24"/>
    </location>
</feature>
<keyword evidence="3" id="KW-1185">Reference proteome</keyword>
<dbReference type="RefSeq" id="WP_146400089.1">
    <property type="nucleotide sequence ID" value="NZ_SJPQ01000002.1"/>
</dbReference>
<dbReference type="AlphaFoldDB" id="A0A5C5ZNJ9"/>